<name>A0A017RX31_9CLOT</name>
<organism evidence="1 2">
    <name type="scientific">Fervidicella metallireducens AeB</name>
    <dbReference type="NCBI Taxonomy" id="1403537"/>
    <lineage>
        <taxon>Bacteria</taxon>
        <taxon>Bacillati</taxon>
        <taxon>Bacillota</taxon>
        <taxon>Clostridia</taxon>
        <taxon>Eubacteriales</taxon>
        <taxon>Clostridiaceae</taxon>
        <taxon>Fervidicella</taxon>
    </lineage>
</organism>
<evidence type="ECO:0008006" key="3">
    <source>
        <dbReference type="Google" id="ProtNLM"/>
    </source>
</evidence>
<proteinExistence type="predicted"/>
<sequence length="70" mass="8200">MIKPKSLKKGDKIAVVSLSSGILGEDFVKHQLDLGLKRIREFEPFEKYFDFPSMFIYFYYIFSGKIKNIS</sequence>
<comment type="caution">
    <text evidence="1">The sequence shown here is derived from an EMBL/GenBank/DDBJ whole genome shotgun (WGS) entry which is preliminary data.</text>
</comment>
<protein>
    <recommendedName>
        <fullName evidence="3">LD-carboxypeptidase N-terminal domain-containing protein</fullName>
    </recommendedName>
</protein>
<gene>
    <name evidence="1" type="ORF">Q428_05400</name>
</gene>
<dbReference type="Gene3D" id="3.40.50.10740">
    <property type="entry name" value="Class I glutamine amidotransferase-like"/>
    <property type="match status" value="1"/>
</dbReference>
<accession>A0A017RX31</accession>
<dbReference type="Proteomes" id="UP000019681">
    <property type="component" value="Unassembled WGS sequence"/>
</dbReference>
<keyword evidence="2" id="KW-1185">Reference proteome</keyword>
<dbReference type="InterPro" id="IPR027478">
    <property type="entry name" value="LdcA_N"/>
</dbReference>
<dbReference type="AlphaFoldDB" id="A0A017RX31"/>
<dbReference type="EMBL" id="AZQP01000011">
    <property type="protein sequence ID" value="EYE88954.1"/>
    <property type="molecule type" value="Genomic_DNA"/>
</dbReference>
<evidence type="ECO:0000313" key="1">
    <source>
        <dbReference type="EMBL" id="EYE88954.1"/>
    </source>
</evidence>
<evidence type="ECO:0000313" key="2">
    <source>
        <dbReference type="Proteomes" id="UP000019681"/>
    </source>
</evidence>
<reference evidence="1 2" key="1">
    <citation type="journal article" date="2014" name="Genome Announc.">
        <title>Draft Genome Sequence of Fervidicella metallireducens Strain AeBT, an Iron-Reducing Thermoanaerobe from the Great Artesian Basin.</title>
        <authorList>
            <person name="Patel B.K."/>
        </authorList>
    </citation>
    <scope>NUCLEOTIDE SEQUENCE [LARGE SCALE GENOMIC DNA]</scope>
    <source>
        <strain evidence="1 2">AeB</strain>
    </source>
</reference>
<dbReference type="STRING" id="1403537.Q428_05400"/>